<proteinExistence type="predicted"/>
<dbReference type="EMBL" id="DVHK01000022">
    <property type="protein sequence ID" value="HIR66607.1"/>
    <property type="molecule type" value="Genomic_DNA"/>
</dbReference>
<evidence type="ECO:0000256" key="1">
    <source>
        <dbReference type="SAM" id="MobiDB-lite"/>
    </source>
</evidence>
<name>A0A9D1J944_9FIRM</name>
<reference evidence="3" key="2">
    <citation type="journal article" date="2021" name="PeerJ">
        <title>Extensive microbial diversity within the chicken gut microbiome revealed by metagenomics and culture.</title>
        <authorList>
            <person name="Gilroy R."/>
            <person name="Ravi A."/>
            <person name="Getino M."/>
            <person name="Pursley I."/>
            <person name="Horton D.L."/>
            <person name="Alikhan N.F."/>
            <person name="Baker D."/>
            <person name="Gharbi K."/>
            <person name="Hall N."/>
            <person name="Watson M."/>
            <person name="Adriaenssens E.M."/>
            <person name="Foster-Nyarko E."/>
            <person name="Jarju S."/>
            <person name="Secka A."/>
            <person name="Antonio M."/>
            <person name="Oren A."/>
            <person name="Chaudhuri R.R."/>
            <person name="La Ragione R."/>
            <person name="Hildebrand F."/>
            <person name="Pallen M.J."/>
        </authorList>
    </citation>
    <scope>NUCLEOTIDE SEQUENCE</scope>
    <source>
        <strain evidence="3">ChiW16-3235</strain>
    </source>
</reference>
<comment type="caution">
    <text evidence="3">The sequence shown here is derived from an EMBL/GenBank/DDBJ whole genome shotgun (WGS) entry which is preliminary data.</text>
</comment>
<keyword evidence="2" id="KW-0472">Membrane</keyword>
<keyword evidence="2" id="KW-0812">Transmembrane</keyword>
<feature type="compositionally biased region" description="Basic and acidic residues" evidence="1">
    <location>
        <begin position="78"/>
        <end position="94"/>
    </location>
</feature>
<sequence>MTKLYTILRIAFCIVAVALCAVAIFVFVYSGWQWGLLCVVAAAACAGLMLFFRRKQTDREREENPPASVGDFITGPIHKNESESDENKNARDDT</sequence>
<organism evidence="3 4">
    <name type="scientific">Candidatus Coproplasma avicola</name>
    <dbReference type="NCBI Taxonomy" id="2840744"/>
    <lineage>
        <taxon>Bacteria</taxon>
        <taxon>Bacillati</taxon>
        <taxon>Bacillota</taxon>
        <taxon>Clostridia</taxon>
        <taxon>Eubacteriales</taxon>
        <taxon>Candidatus Coproplasma</taxon>
    </lineage>
</organism>
<evidence type="ECO:0000256" key="2">
    <source>
        <dbReference type="SAM" id="Phobius"/>
    </source>
</evidence>
<evidence type="ECO:0000313" key="4">
    <source>
        <dbReference type="Proteomes" id="UP000823913"/>
    </source>
</evidence>
<feature type="transmembrane region" description="Helical" evidence="2">
    <location>
        <begin position="7"/>
        <end position="28"/>
    </location>
</feature>
<keyword evidence="2" id="KW-1133">Transmembrane helix</keyword>
<evidence type="ECO:0000313" key="3">
    <source>
        <dbReference type="EMBL" id="HIR66607.1"/>
    </source>
</evidence>
<reference evidence="3" key="1">
    <citation type="submission" date="2020-10" db="EMBL/GenBank/DDBJ databases">
        <authorList>
            <person name="Gilroy R."/>
        </authorList>
    </citation>
    <scope>NUCLEOTIDE SEQUENCE</scope>
    <source>
        <strain evidence="3">ChiW16-3235</strain>
    </source>
</reference>
<accession>A0A9D1J944</accession>
<protein>
    <submittedName>
        <fullName evidence="3">Uncharacterized protein</fullName>
    </submittedName>
</protein>
<dbReference type="AlphaFoldDB" id="A0A9D1J944"/>
<gene>
    <name evidence="3" type="ORF">IAB94_01000</name>
</gene>
<feature type="transmembrane region" description="Helical" evidence="2">
    <location>
        <begin position="34"/>
        <end position="52"/>
    </location>
</feature>
<dbReference type="Proteomes" id="UP000823913">
    <property type="component" value="Unassembled WGS sequence"/>
</dbReference>
<feature type="region of interest" description="Disordered" evidence="1">
    <location>
        <begin position="57"/>
        <end position="94"/>
    </location>
</feature>